<evidence type="ECO:0000313" key="1">
    <source>
        <dbReference type="EMBL" id="KAH3834656.1"/>
    </source>
</evidence>
<name>A0A9D4K886_DREPO</name>
<gene>
    <name evidence="1" type="ORF">DPMN_107988</name>
</gene>
<evidence type="ECO:0000313" key="2">
    <source>
        <dbReference type="Proteomes" id="UP000828390"/>
    </source>
</evidence>
<protein>
    <submittedName>
        <fullName evidence="1">Uncharacterized protein</fullName>
    </submittedName>
</protein>
<comment type="caution">
    <text evidence="1">The sequence shown here is derived from an EMBL/GenBank/DDBJ whole genome shotgun (WGS) entry which is preliminary data.</text>
</comment>
<dbReference type="Proteomes" id="UP000828390">
    <property type="component" value="Unassembled WGS sequence"/>
</dbReference>
<sequence length="66" mass="7500">MDIVDMTRYIYAYVRNGDVPYTCDAEMLFDFAGNKVSYIVVSVSVDVIACERIDAENCSMKETCVR</sequence>
<proteinExistence type="predicted"/>
<dbReference type="EMBL" id="JAIWYP010000004">
    <property type="protein sequence ID" value="KAH3834656.1"/>
    <property type="molecule type" value="Genomic_DNA"/>
</dbReference>
<reference evidence="1" key="1">
    <citation type="journal article" date="2019" name="bioRxiv">
        <title>The Genome of the Zebra Mussel, Dreissena polymorpha: A Resource for Invasive Species Research.</title>
        <authorList>
            <person name="McCartney M.A."/>
            <person name="Auch B."/>
            <person name="Kono T."/>
            <person name="Mallez S."/>
            <person name="Zhang Y."/>
            <person name="Obille A."/>
            <person name="Becker A."/>
            <person name="Abrahante J.E."/>
            <person name="Garbe J."/>
            <person name="Badalamenti J.P."/>
            <person name="Herman A."/>
            <person name="Mangelson H."/>
            <person name="Liachko I."/>
            <person name="Sullivan S."/>
            <person name="Sone E.D."/>
            <person name="Koren S."/>
            <person name="Silverstein K.A.T."/>
            <person name="Beckman K.B."/>
            <person name="Gohl D.M."/>
        </authorList>
    </citation>
    <scope>NUCLEOTIDE SEQUENCE</scope>
    <source>
        <strain evidence="1">Duluth1</strain>
        <tissue evidence="1">Whole animal</tissue>
    </source>
</reference>
<organism evidence="1 2">
    <name type="scientific">Dreissena polymorpha</name>
    <name type="common">Zebra mussel</name>
    <name type="synonym">Mytilus polymorpha</name>
    <dbReference type="NCBI Taxonomy" id="45954"/>
    <lineage>
        <taxon>Eukaryota</taxon>
        <taxon>Metazoa</taxon>
        <taxon>Spiralia</taxon>
        <taxon>Lophotrochozoa</taxon>
        <taxon>Mollusca</taxon>
        <taxon>Bivalvia</taxon>
        <taxon>Autobranchia</taxon>
        <taxon>Heteroconchia</taxon>
        <taxon>Euheterodonta</taxon>
        <taxon>Imparidentia</taxon>
        <taxon>Neoheterodontei</taxon>
        <taxon>Myida</taxon>
        <taxon>Dreissenoidea</taxon>
        <taxon>Dreissenidae</taxon>
        <taxon>Dreissena</taxon>
    </lineage>
</organism>
<reference evidence="1" key="2">
    <citation type="submission" date="2020-11" db="EMBL/GenBank/DDBJ databases">
        <authorList>
            <person name="McCartney M.A."/>
            <person name="Auch B."/>
            <person name="Kono T."/>
            <person name="Mallez S."/>
            <person name="Becker A."/>
            <person name="Gohl D.M."/>
            <person name="Silverstein K.A.T."/>
            <person name="Koren S."/>
            <person name="Bechman K.B."/>
            <person name="Herman A."/>
            <person name="Abrahante J.E."/>
            <person name="Garbe J."/>
        </authorList>
    </citation>
    <scope>NUCLEOTIDE SEQUENCE</scope>
    <source>
        <strain evidence="1">Duluth1</strain>
        <tissue evidence="1">Whole animal</tissue>
    </source>
</reference>
<keyword evidence="2" id="KW-1185">Reference proteome</keyword>
<dbReference type="AlphaFoldDB" id="A0A9D4K886"/>
<accession>A0A9D4K886</accession>